<proteinExistence type="predicted"/>
<dbReference type="AlphaFoldDB" id="A0AAU7T4K7"/>
<protein>
    <submittedName>
        <fullName evidence="6">TraR/DksA C4-type zinc finger protein</fullName>
    </submittedName>
</protein>
<sequence>MNTPTNAGIHPAELAALRAKLLDQRAFRREQLAALRREAALDRMSTGHYGQCRSCRGPIDLARLRICPQALYCAECHRLQETR</sequence>
<keyword evidence="1" id="KW-0479">Metal-binding</keyword>
<dbReference type="RefSeq" id="WP_350274424.1">
    <property type="nucleotide sequence ID" value="NZ_CP158165.1"/>
</dbReference>
<dbReference type="SUPFAM" id="SSF57716">
    <property type="entry name" value="Glucocorticoid receptor-like (DNA-binding domain)"/>
    <property type="match status" value="1"/>
</dbReference>
<gene>
    <name evidence="6" type="ORF">ABN611_23695</name>
</gene>
<keyword evidence="3" id="KW-0862">Zinc</keyword>
<feature type="domain" description="Zinc finger DksA/TraR C4-type" evidence="5">
    <location>
        <begin position="49"/>
        <end position="79"/>
    </location>
</feature>
<dbReference type="GO" id="GO:0008270">
    <property type="term" value="F:zinc ion binding"/>
    <property type="evidence" value="ECO:0007669"/>
    <property type="project" value="UniProtKB-KW"/>
</dbReference>
<organism evidence="6">
    <name type="scientific">Kribbella sp. HUAS MG21</name>
    <dbReference type="NCBI Taxonomy" id="3160966"/>
    <lineage>
        <taxon>Bacteria</taxon>
        <taxon>Bacillati</taxon>
        <taxon>Actinomycetota</taxon>
        <taxon>Actinomycetes</taxon>
        <taxon>Propionibacteriales</taxon>
        <taxon>Kribbellaceae</taxon>
        <taxon>Kribbella</taxon>
    </lineage>
</organism>
<name>A0AAU7T4K7_9ACTN</name>
<evidence type="ECO:0000256" key="3">
    <source>
        <dbReference type="ARBA" id="ARBA00022833"/>
    </source>
</evidence>
<dbReference type="InterPro" id="IPR000962">
    <property type="entry name" value="Znf_DskA_TraR"/>
</dbReference>
<dbReference type="Pfam" id="PF01258">
    <property type="entry name" value="zf-dskA_traR"/>
    <property type="match status" value="1"/>
</dbReference>
<dbReference type="EMBL" id="CP158165">
    <property type="protein sequence ID" value="XBV21565.1"/>
    <property type="molecule type" value="Genomic_DNA"/>
</dbReference>
<evidence type="ECO:0000256" key="2">
    <source>
        <dbReference type="ARBA" id="ARBA00022771"/>
    </source>
</evidence>
<dbReference type="PANTHER" id="PTHR33823:SF4">
    <property type="entry name" value="GENERAL STRESS PROTEIN 16O"/>
    <property type="match status" value="1"/>
</dbReference>
<evidence type="ECO:0000313" key="6">
    <source>
        <dbReference type="EMBL" id="XBV21565.1"/>
    </source>
</evidence>
<keyword evidence="2" id="KW-0863">Zinc-finger</keyword>
<dbReference type="Gene3D" id="1.20.120.910">
    <property type="entry name" value="DksA, coiled-coil domain"/>
    <property type="match status" value="1"/>
</dbReference>
<evidence type="ECO:0000256" key="4">
    <source>
        <dbReference type="PROSITE-ProRule" id="PRU00510"/>
    </source>
</evidence>
<dbReference type="PROSITE" id="PS51128">
    <property type="entry name" value="ZF_DKSA_2"/>
    <property type="match status" value="1"/>
</dbReference>
<accession>A0AAU7T4K7</accession>
<evidence type="ECO:0000256" key="1">
    <source>
        <dbReference type="ARBA" id="ARBA00022723"/>
    </source>
</evidence>
<reference evidence="6" key="1">
    <citation type="submission" date="2024-06" db="EMBL/GenBank/DDBJ databases">
        <title>Kribbella sp. strain HUAS MG21 genome sequences.</title>
        <authorList>
            <person name="Mo P."/>
        </authorList>
    </citation>
    <scope>NUCLEOTIDE SEQUENCE</scope>
    <source>
        <strain evidence="6">HUAS MG21</strain>
    </source>
</reference>
<dbReference type="PANTHER" id="PTHR33823">
    <property type="entry name" value="RNA POLYMERASE-BINDING TRANSCRIPTION FACTOR DKSA-RELATED"/>
    <property type="match status" value="1"/>
</dbReference>
<feature type="zinc finger region" description="dksA C4-type" evidence="4">
    <location>
        <begin position="52"/>
        <end position="76"/>
    </location>
</feature>
<evidence type="ECO:0000259" key="5">
    <source>
        <dbReference type="Pfam" id="PF01258"/>
    </source>
</evidence>